<protein>
    <recommendedName>
        <fullName evidence="5">Rieske domain-containing protein</fullName>
    </recommendedName>
</protein>
<dbReference type="GO" id="GO:0046872">
    <property type="term" value="F:metal ion binding"/>
    <property type="evidence" value="ECO:0007669"/>
    <property type="project" value="UniProtKB-KW"/>
</dbReference>
<evidence type="ECO:0000256" key="3">
    <source>
        <dbReference type="ARBA" id="ARBA00023004"/>
    </source>
</evidence>
<dbReference type="GO" id="GO:0016705">
    <property type="term" value="F:oxidoreductase activity, acting on paired donors, with incorporation or reduction of molecular oxygen"/>
    <property type="evidence" value="ECO:0007669"/>
    <property type="project" value="UniProtKB-ARBA"/>
</dbReference>
<evidence type="ECO:0000313" key="7">
    <source>
        <dbReference type="Proteomes" id="UP000094243"/>
    </source>
</evidence>
<dbReference type="GO" id="GO:0004497">
    <property type="term" value="F:monooxygenase activity"/>
    <property type="evidence" value="ECO:0007669"/>
    <property type="project" value="UniProtKB-ARBA"/>
</dbReference>
<feature type="domain" description="Rieske" evidence="5">
    <location>
        <begin position="2"/>
        <end position="99"/>
    </location>
</feature>
<evidence type="ECO:0000259" key="5">
    <source>
        <dbReference type="PROSITE" id="PS51296"/>
    </source>
</evidence>
<proteinExistence type="predicted"/>
<dbReference type="PROSITE" id="PS51296">
    <property type="entry name" value="RIESKE"/>
    <property type="match status" value="1"/>
</dbReference>
<reference evidence="7" key="1">
    <citation type="submission" date="2016-09" db="EMBL/GenBank/DDBJ databases">
        <authorList>
            <person name="Greninger A.L."/>
            <person name="Jerome K.R."/>
            <person name="Mcnair B."/>
            <person name="Wallis C."/>
            <person name="Fang F."/>
        </authorList>
    </citation>
    <scope>NUCLEOTIDE SEQUENCE [LARGE SCALE GENOMIC DNA]</scope>
    <source>
        <strain evidence="7">M7</strain>
    </source>
</reference>
<dbReference type="InterPro" id="IPR036922">
    <property type="entry name" value="Rieske_2Fe-2S_sf"/>
</dbReference>
<dbReference type="SUPFAM" id="SSF50022">
    <property type="entry name" value="ISP domain"/>
    <property type="match status" value="1"/>
</dbReference>
<evidence type="ECO:0000256" key="1">
    <source>
        <dbReference type="ARBA" id="ARBA00022714"/>
    </source>
</evidence>
<gene>
    <name evidence="6" type="ORF">BHQ17_27930</name>
</gene>
<dbReference type="GO" id="GO:0051537">
    <property type="term" value="F:2 iron, 2 sulfur cluster binding"/>
    <property type="evidence" value="ECO:0007669"/>
    <property type="project" value="UniProtKB-KW"/>
</dbReference>
<evidence type="ECO:0000313" key="6">
    <source>
        <dbReference type="EMBL" id="ODQ84205.1"/>
    </source>
</evidence>
<accession>A0A1E3R2V4</accession>
<evidence type="ECO:0000256" key="2">
    <source>
        <dbReference type="ARBA" id="ARBA00022723"/>
    </source>
</evidence>
<keyword evidence="3" id="KW-0408">Iron</keyword>
<name>A0A1E3R2V4_9MYCO</name>
<sequence>MVKVADYADLVDEEPAGIEVAGEDVMVVRIGDAIYALGNVCSHAEAWLDSGELHVDTLEIECPLHEGKFDLRSGQATALPCVEPVKKYDVVVDGTEVLIAVPESEL</sequence>
<dbReference type="Gene3D" id="2.102.10.10">
    <property type="entry name" value="Rieske [2Fe-2S] iron-sulphur domain"/>
    <property type="match status" value="1"/>
</dbReference>
<dbReference type="Proteomes" id="UP000094243">
    <property type="component" value="Unassembled WGS sequence"/>
</dbReference>
<keyword evidence="7" id="KW-1185">Reference proteome</keyword>
<dbReference type="EMBL" id="MIGZ01000314">
    <property type="protein sequence ID" value="ODQ84205.1"/>
    <property type="molecule type" value="Genomic_DNA"/>
</dbReference>
<keyword evidence="1" id="KW-0001">2Fe-2S</keyword>
<dbReference type="PANTHER" id="PTHR21496">
    <property type="entry name" value="FERREDOXIN-RELATED"/>
    <property type="match status" value="1"/>
</dbReference>
<evidence type="ECO:0000256" key="4">
    <source>
        <dbReference type="ARBA" id="ARBA00023014"/>
    </source>
</evidence>
<dbReference type="Pfam" id="PF00355">
    <property type="entry name" value="Rieske"/>
    <property type="match status" value="1"/>
</dbReference>
<dbReference type="PANTHER" id="PTHR21496:SF23">
    <property type="entry name" value="3-PHENYLPROPIONATE_CINNAMIC ACID DIOXYGENASE FERREDOXIN SUBUNIT"/>
    <property type="match status" value="1"/>
</dbReference>
<dbReference type="CDD" id="cd03528">
    <property type="entry name" value="Rieske_RO_ferredoxin"/>
    <property type="match status" value="1"/>
</dbReference>
<dbReference type="AlphaFoldDB" id="A0A1E3R2V4"/>
<dbReference type="InterPro" id="IPR017941">
    <property type="entry name" value="Rieske_2Fe-2S"/>
</dbReference>
<comment type="caution">
    <text evidence="6">The sequence shown here is derived from an EMBL/GenBank/DDBJ whole genome shotgun (WGS) entry which is preliminary data.</text>
</comment>
<organism evidence="6 7">
    <name type="scientific">Mycolicibacterium holsaticum</name>
    <dbReference type="NCBI Taxonomy" id="152142"/>
    <lineage>
        <taxon>Bacteria</taxon>
        <taxon>Bacillati</taxon>
        <taxon>Actinomycetota</taxon>
        <taxon>Actinomycetes</taxon>
        <taxon>Mycobacteriales</taxon>
        <taxon>Mycobacteriaceae</taxon>
        <taxon>Mycolicibacterium</taxon>
    </lineage>
</organism>
<keyword evidence="4" id="KW-0411">Iron-sulfur</keyword>
<keyword evidence="2" id="KW-0479">Metal-binding</keyword>